<dbReference type="EMBL" id="RJKM01000001">
    <property type="protein sequence ID" value="ROP35211.1"/>
    <property type="molecule type" value="Genomic_DNA"/>
</dbReference>
<evidence type="ECO:0000256" key="1">
    <source>
        <dbReference type="SAM" id="MobiDB-lite"/>
    </source>
</evidence>
<sequence length="73" mass="7945">MHAEPVAVTVGPRRGRQGREQQGREGHGHRRVDAPPRDGSHAGHPAAAVLARCSATRSRYQWKLARGVRTSVS</sequence>
<proteinExistence type="predicted"/>
<organism evidence="2 3">
    <name type="scientific">Saccharothrix texasensis</name>
    <dbReference type="NCBI Taxonomy" id="103734"/>
    <lineage>
        <taxon>Bacteria</taxon>
        <taxon>Bacillati</taxon>
        <taxon>Actinomycetota</taxon>
        <taxon>Actinomycetes</taxon>
        <taxon>Pseudonocardiales</taxon>
        <taxon>Pseudonocardiaceae</taxon>
        <taxon>Saccharothrix</taxon>
    </lineage>
</organism>
<feature type="compositionally biased region" description="Basic and acidic residues" evidence="1">
    <location>
        <begin position="17"/>
        <end position="41"/>
    </location>
</feature>
<gene>
    <name evidence="2" type="ORF">EDD40_0432</name>
</gene>
<protein>
    <submittedName>
        <fullName evidence="2">Uncharacterized protein</fullName>
    </submittedName>
</protein>
<dbReference type="AlphaFoldDB" id="A0A3N1GY03"/>
<dbReference type="Proteomes" id="UP000268727">
    <property type="component" value="Unassembled WGS sequence"/>
</dbReference>
<feature type="region of interest" description="Disordered" evidence="1">
    <location>
        <begin position="1"/>
        <end position="45"/>
    </location>
</feature>
<accession>A0A3N1GY03</accession>
<reference evidence="2 3" key="1">
    <citation type="submission" date="2018-11" db="EMBL/GenBank/DDBJ databases">
        <title>Sequencing the genomes of 1000 actinobacteria strains.</title>
        <authorList>
            <person name="Klenk H.-P."/>
        </authorList>
    </citation>
    <scope>NUCLEOTIDE SEQUENCE [LARGE SCALE GENOMIC DNA]</scope>
    <source>
        <strain evidence="2 3">DSM 44231</strain>
    </source>
</reference>
<keyword evidence="3" id="KW-1185">Reference proteome</keyword>
<evidence type="ECO:0000313" key="2">
    <source>
        <dbReference type="EMBL" id="ROP35211.1"/>
    </source>
</evidence>
<name>A0A3N1GY03_9PSEU</name>
<comment type="caution">
    <text evidence="2">The sequence shown here is derived from an EMBL/GenBank/DDBJ whole genome shotgun (WGS) entry which is preliminary data.</text>
</comment>
<evidence type="ECO:0000313" key="3">
    <source>
        <dbReference type="Proteomes" id="UP000268727"/>
    </source>
</evidence>